<protein>
    <submittedName>
        <fullName evidence="1">Uncharacterized protein</fullName>
    </submittedName>
</protein>
<comment type="caution">
    <text evidence="1">The sequence shown here is derived from an EMBL/GenBank/DDBJ whole genome shotgun (WGS) entry which is preliminary data.</text>
</comment>
<reference evidence="1" key="1">
    <citation type="submission" date="2024-09" db="EMBL/GenBank/DDBJ databases">
        <title>Black Yeasts Isolated from many extreme environments.</title>
        <authorList>
            <person name="Coleine C."/>
            <person name="Stajich J.E."/>
            <person name="Selbmann L."/>
        </authorList>
    </citation>
    <scope>NUCLEOTIDE SEQUENCE</scope>
    <source>
        <strain evidence="1">CCFEE 5737</strain>
    </source>
</reference>
<organism evidence="1 2">
    <name type="scientific">Coniosporium uncinatum</name>
    <dbReference type="NCBI Taxonomy" id="93489"/>
    <lineage>
        <taxon>Eukaryota</taxon>
        <taxon>Fungi</taxon>
        <taxon>Dikarya</taxon>
        <taxon>Ascomycota</taxon>
        <taxon>Pezizomycotina</taxon>
        <taxon>Dothideomycetes</taxon>
        <taxon>Dothideomycetes incertae sedis</taxon>
        <taxon>Coniosporium</taxon>
    </lineage>
</organism>
<evidence type="ECO:0000313" key="2">
    <source>
        <dbReference type="Proteomes" id="UP001186974"/>
    </source>
</evidence>
<name>A0ACC3DKR8_9PEZI</name>
<feature type="non-terminal residue" evidence="1">
    <location>
        <position position="1"/>
    </location>
</feature>
<keyword evidence="2" id="KW-1185">Reference proteome</keyword>
<proteinExistence type="predicted"/>
<dbReference type="Proteomes" id="UP001186974">
    <property type="component" value="Unassembled WGS sequence"/>
</dbReference>
<evidence type="ECO:0000313" key="1">
    <source>
        <dbReference type="EMBL" id="KAK3077164.1"/>
    </source>
</evidence>
<gene>
    <name evidence="1" type="ORF">LTS18_011044</name>
</gene>
<sequence>PTPSELGNSHNDDIDTTALLARLPKNQGPNHFKIQEQSKREELHHRMVDKQNSAKRNGTANSKPTGPGTVTPRNFSGIFGGSTPGFGGYGTPAPRTPMTPGLQRLYDNMRVAQPVEGAPLVNWAPTVRRKKYGRKLLPGLTPKKKPEEKKE</sequence>
<accession>A0ACC3DKR8</accession>
<dbReference type="EMBL" id="JAWDJW010003147">
    <property type="protein sequence ID" value="KAK3077164.1"/>
    <property type="molecule type" value="Genomic_DNA"/>
</dbReference>